<evidence type="ECO:0000256" key="8">
    <source>
        <dbReference type="SAM" id="MobiDB-lite"/>
    </source>
</evidence>
<keyword evidence="10" id="KW-1185">Reference proteome</keyword>
<dbReference type="EMBL" id="UZAD01013200">
    <property type="protein sequence ID" value="VDN91987.1"/>
    <property type="molecule type" value="Genomic_DNA"/>
</dbReference>
<evidence type="ECO:0000313" key="10">
    <source>
        <dbReference type="Proteomes" id="UP000278627"/>
    </source>
</evidence>
<dbReference type="GO" id="GO:0036038">
    <property type="term" value="C:MKS complex"/>
    <property type="evidence" value="ECO:0007669"/>
    <property type="project" value="TreeGrafter"/>
</dbReference>
<dbReference type="GO" id="GO:0060271">
    <property type="term" value="P:cilium assembly"/>
    <property type="evidence" value="ECO:0007669"/>
    <property type="project" value="TreeGrafter"/>
</dbReference>
<dbReference type="AlphaFoldDB" id="A0A0N4TQG5"/>
<reference evidence="11" key="1">
    <citation type="submission" date="2017-02" db="UniProtKB">
        <authorList>
            <consortium name="WormBaseParasite"/>
        </authorList>
    </citation>
    <scope>IDENTIFICATION</scope>
</reference>
<dbReference type="PROSITE" id="PS51381">
    <property type="entry name" value="C2_B9"/>
    <property type="match status" value="1"/>
</dbReference>
<evidence type="ECO:0000256" key="1">
    <source>
        <dbReference type="ARBA" id="ARBA00004120"/>
    </source>
</evidence>
<evidence type="ECO:0000256" key="7">
    <source>
        <dbReference type="ARBA" id="ARBA00039274"/>
    </source>
</evidence>
<evidence type="ECO:0000256" key="2">
    <source>
        <dbReference type="ARBA" id="ARBA00022490"/>
    </source>
</evidence>
<protein>
    <recommendedName>
        <fullName evidence="7">B9 domain-containing protein 1</fullName>
    </recommendedName>
</protein>
<organism evidence="11">
    <name type="scientific">Brugia pahangi</name>
    <name type="common">Filarial nematode worm</name>
    <dbReference type="NCBI Taxonomy" id="6280"/>
    <lineage>
        <taxon>Eukaryota</taxon>
        <taxon>Metazoa</taxon>
        <taxon>Ecdysozoa</taxon>
        <taxon>Nematoda</taxon>
        <taxon>Chromadorea</taxon>
        <taxon>Rhabditida</taxon>
        <taxon>Spirurina</taxon>
        <taxon>Spiruromorpha</taxon>
        <taxon>Filarioidea</taxon>
        <taxon>Onchocercidae</taxon>
        <taxon>Brugia</taxon>
    </lineage>
</organism>
<dbReference type="STRING" id="6280.A0A0N4TQG5"/>
<keyword evidence="3" id="KW-0970">Cilium biogenesis/degradation</keyword>
<evidence type="ECO:0000313" key="11">
    <source>
        <dbReference type="WBParaSite" id="BPAG_0001083901-mRNA-1"/>
    </source>
</evidence>
<gene>
    <name evidence="9" type="ORF">BPAG_LOCUS10801</name>
</gene>
<evidence type="ECO:0000313" key="9">
    <source>
        <dbReference type="EMBL" id="VDN91987.1"/>
    </source>
</evidence>
<name>A0A0N4TQG5_BRUPA</name>
<evidence type="ECO:0000256" key="6">
    <source>
        <dbReference type="ARBA" id="ARBA00038411"/>
    </source>
</evidence>
<accession>A0A0N4TQG5</accession>
<reference evidence="9 10" key="2">
    <citation type="submission" date="2018-11" db="EMBL/GenBank/DDBJ databases">
        <authorList>
            <consortium name="Pathogen Informatics"/>
        </authorList>
    </citation>
    <scope>NUCLEOTIDE SEQUENCE [LARGE SCALE GENOMIC DNA]</scope>
</reference>
<comment type="similarity">
    <text evidence="6">Belongs to the B9D family.</text>
</comment>
<keyword evidence="5" id="KW-0966">Cell projection</keyword>
<feature type="region of interest" description="Disordered" evidence="8">
    <location>
        <begin position="234"/>
        <end position="297"/>
    </location>
</feature>
<comment type="subcellular location">
    <subcellularLocation>
        <location evidence="1">Cytoplasm</location>
        <location evidence="1">Cytoskeleton</location>
        <location evidence="1">Cilium basal body</location>
    </subcellularLocation>
</comment>
<evidence type="ECO:0000256" key="4">
    <source>
        <dbReference type="ARBA" id="ARBA00023212"/>
    </source>
</evidence>
<sequence length="297" mass="32907">MSAKQPKLSNFIVLLNGQIDSAEFLSFDNFYCKYSYVYGIDWKQVGGVHEGLSARCERQRFGNAEITIAMPIEATFTSTSPFGPQIVLTCYGSDFFGNDVVCGYGAVHIPTVPGRSVKRIILFVPEASTLLQRFIGWLTGKRAEFVDSTIPATADGRQVTKVRSQGIITVTMDIVLKDMKKYGYDVTPSSLYRISECPLPDFTKTFDEQVNSIHKTINENEILPQCSNVQVEKKLEDPVTKSKEISEPETKPGPSNISQSMMSHASSSPSTRPLPMPRQATEKGTESTEEIRQGITP</sequence>
<keyword evidence="2" id="KW-0963">Cytoplasm</keyword>
<dbReference type="PANTHER" id="PTHR12968:SF1">
    <property type="entry name" value="B9 DOMAIN-CONTAINING PROTEIN 1"/>
    <property type="match status" value="1"/>
</dbReference>
<dbReference type="Pfam" id="PF07162">
    <property type="entry name" value="B9-C2"/>
    <property type="match status" value="1"/>
</dbReference>
<dbReference type="InterPro" id="IPR010796">
    <property type="entry name" value="C2_B9-type_dom"/>
</dbReference>
<feature type="compositionally biased region" description="Basic and acidic residues" evidence="8">
    <location>
        <begin position="280"/>
        <end position="297"/>
    </location>
</feature>
<feature type="compositionally biased region" description="Low complexity" evidence="8">
    <location>
        <begin position="255"/>
        <end position="270"/>
    </location>
</feature>
<feature type="compositionally biased region" description="Basic and acidic residues" evidence="8">
    <location>
        <begin position="234"/>
        <end position="250"/>
    </location>
</feature>
<keyword evidence="4" id="KW-0206">Cytoskeleton</keyword>
<evidence type="ECO:0000256" key="3">
    <source>
        <dbReference type="ARBA" id="ARBA00022794"/>
    </source>
</evidence>
<dbReference type="PANTHER" id="PTHR12968">
    <property type="entry name" value="B9 DOMAIN-CONTAINING"/>
    <property type="match status" value="1"/>
</dbReference>
<proteinExistence type="inferred from homology"/>
<dbReference type="Proteomes" id="UP000278627">
    <property type="component" value="Unassembled WGS sequence"/>
</dbReference>
<dbReference type="WBParaSite" id="BPAG_0001083901-mRNA-1">
    <property type="protein sequence ID" value="BPAG_0001083901-mRNA-1"/>
    <property type="gene ID" value="BPAG_0001083901"/>
</dbReference>
<evidence type="ECO:0000256" key="5">
    <source>
        <dbReference type="ARBA" id="ARBA00023273"/>
    </source>
</evidence>